<dbReference type="Gene3D" id="1.10.246.220">
    <property type="match status" value="1"/>
</dbReference>
<accession>A0AAV2G6V6</accession>
<sequence>MDPPRTPKVGVFASASASAADAPPPPDGSQSGPPDTVPSSLPAIAHLKPPGTSISSVTIPPPAHSPVPPCPRRRDSSIVAGVASSEPARTGLTTVSNVHHSADISGNPSGASSKIQDEKPKQSNPLREKASDAGRLALQESLPAAKATAKGDGAKVGPVPMHGFVVAANTEAVEVPKHHFHRQINDIAIHAKKDTDSQLKKGKDKDVPQSNMQYDDKSGVEKAHIAVPICKGTTTDKAGNSHTESKTLAPQTARLITLYERYVKQPCVVDYVNRVMDERIFSLMLLIAKARIERMSNSLSTQAVSRDLESRFLRENVASFETHINGLKTELQDLKKKIIEKLPAVNADPAVDPSLAIENNIVEVSTDTARKSTRTSTQTALPVENFALWMRRWYDDLKKRVQGGILSYEKSVRSETNQSFVTFIFREKELLTDNRAKILDVWETQVSAQKTELEAWERKLIQECATFSSPPPVDTGQQTFGDEAVARRNRTPFTLEEMKELVDGYEEHGPKWTKIRDTRKFKPIRTPGDLADKFKNMVDSAKLNAKDRRGEEVVPQELLDRVKDLHVLKSKKHKRGTQ</sequence>
<protein>
    <recommendedName>
        <fullName evidence="2">Myb-like domain-containing protein</fullName>
    </recommendedName>
</protein>
<dbReference type="InterPro" id="IPR009057">
    <property type="entry name" value="Homeodomain-like_sf"/>
</dbReference>
<dbReference type="EMBL" id="OZ034821">
    <property type="protein sequence ID" value="CAL1406410.1"/>
    <property type="molecule type" value="Genomic_DNA"/>
</dbReference>
<dbReference type="SMART" id="SM00717">
    <property type="entry name" value="SANT"/>
    <property type="match status" value="1"/>
</dbReference>
<feature type="compositionally biased region" description="Basic and acidic residues" evidence="1">
    <location>
        <begin position="115"/>
        <end position="130"/>
    </location>
</feature>
<feature type="region of interest" description="Disordered" evidence="1">
    <location>
        <begin position="1"/>
        <end position="130"/>
    </location>
</feature>
<evidence type="ECO:0000313" key="3">
    <source>
        <dbReference type="EMBL" id="CAL1406410.1"/>
    </source>
</evidence>
<feature type="domain" description="Myb-like" evidence="2">
    <location>
        <begin position="489"/>
        <end position="540"/>
    </location>
</feature>
<evidence type="ECO:0000259" key="2">
    <source>
        <dbReference type="SMART" id="SM00717"/>
    </source>
</evidence>
<feature type="compositionally biased region" description="Polar residues" evidence="1">
    <location>
        <begin position="91"/>
        <end position="114"/>
    </location>
</feature>
<feature type="compositionally biased region" description="Pro residues" evidence="1">
    <location>
        <begin position="59"/>
        <end position="70"/>
    </location>
</feature>
<dbReference type="InterPro" id="IPR001005">
    <property type="entry name" value="SANT/Myb"/>
</dbReference>
<proteinExistence type="predicted"/>
<feature type="compositionally biased region" description="Basic and acidic residues" evidence="1">
    <location>
        <begin position="192"/>
        <end position="207"/>
    </location>
</feature>
<organism evidence="3 4">
    <name type="scientific">Linum trigynum</name>
    <dbReference type="NCBI Taxonomy" id="586398"/>
    <lineage>
        <taxon>Eukaryota</taxon>
        <taxon>Viridiplantae</taxon>
        <taxon>Streptophyta</taxon>
        <taxon>Embryophyta</taxon>
        <taxon>Tracheophyta</taxon>
        <taxon>Spermatophyta</taxon>
        <taxon>Magnoliopsida</taxon>
        <taxon>eudicotyledons</taxon>
        <taxon>Gunneridae</taxon>
        <taxon>Pentapetalae</taxon>
        <taxon>rosids</taxon>
        <taxon>fabids</taxon>
        <taxon>Malpighiales</taxon>
        <taxon>Linaceae</taxon>
        <taxon>Linum</taxon>
    </lineage>
</organism>
<gene>
    <name evidence="3" type="ORF">LTRI10_LOCUS46137</name>
</gene>
<keyword evidence="4" id="KW-1185">Reference proteome</keyword>
<evidence type="ECO:0000313" key="4">
    <source>
        <dbReference type="Proteomes" id="UP001497516"/>
    </source>
</evidence>
<feature type="region of interest" description="Disordered" evidence="1">
    <location>
        <begin position="192"/>
        <end position="218"/>
    </location>
</feature>
<name>A0AAV2G6V6_9ROSI</name>
<dbReference type="SUPFAM" id="SSF46689">
    <property type="entry name" value="Homeodomain-like"/>
    <property type="match status" value="1"/>
</dbReference>
<dbReference type="CDD" id="cd11660">
    <property type="entry name" value="SANT_TRF"/>
    <property type="match status" value="1"/>
</dbReference>
<dbReference type="AlphaFoldDB" id="A0AAV2G6V6"/>
<reference evidence="3 4" key="1">
    <citation type="submission" date="2024-04" db="EMBL/GenBank/DDBJ databases">
        <authorList>
            <person name="Fracassetti M."/>
        </authorList>
    </citation>
    <scope>NUCLEOTIDE SEQUENCE [LARGE SCALE GENOMIC DNA]</scope>
</reference>
<dbReference type="Proteomes" id="UP001497516">
    <property type="component" value="Chromosome 8"/>
</dbReference>
<evidence type="ECO:0000256" key="1">
    <source>
        <dbReference type="SAM" id="MobiDB-lite"/>
    </source>
</evidence>